<feature type="domain" description="Enoyl reductase (ER)" evidence="1">
    <location>
        <begin position="10"/>
        <end position="344"/>
    </location>
</feature>
<dbReference type="Gene3D" id="3.90.180.10">
    <property type="entry name" value="Medium-chain alcohol dehydrogenases, catalytic domain"/>
    <property type="match status" value="1"/>
</dbReference>
<dbReference type="Proteomes" id="UP000672097">
    <property type="component" value="Unassembled WGS sequence"/>
</dbReference>
<sequence>MKAAYLTGHGGNEVVTVGERPLPALHDAQGQPLVRVRLQAATLNQVDLYMRNSGAGITHSLPQIMGLDGAGVVDAVAPGAGPWAEGDAVVLHPAVSCGQCAHCLAGEDVLCAQIRYLGEHRDGTLADYVSVPARNVFARPSHLNPVQSAALGVNHLTAWRMLFTKAQLKPWETVLIFGVGGGVSLAGLQLAKSVGARVIACSRSAIKLEQARAMGADATVLLGSGQEAKEVLALTQGQGVEVVFENVGAAVWPIAMKALARGGRLVTCGATTGDQPGADLRRLFIRQLQVMGSTLGTLGEFRTLLDWVQRHQLVPVVDSSYALDEVHAALDKLSSGTQFGKVGIVLG</sequence>
<organism evidence="2 3">
    <name type="scientific">Ideonella paludis</name>
    <dbReference type="NCBI Taxonomy" id="1233411"/>
    <lineage>
        <taxon>Bacteria</taxon>
        <taxon>Pseudomonadati</taxon>
        <taxon>Pseudomonadota</taxon>
        <taxon>Betaproteobacteria</taxon>
        <taxon>Burkholderiales</taxon>
        <taxon>Sphaerotilaceae</taxon>
        <taxon>Ideonella</taxon>
    </lineage>
</organism>
<dbReference type="SUPFAM" id="SSF51735">
    <property type="entry name" value="NAD(P)-binding Rossmann-fold domains"/>
    <property type="match status" value="1"/>
</dbReference>
<dbReference type="EMBL" id="JAGQDG010000003">
    <property type="protein sequence ID" value="MBQ0935501.1"/>
    <property type="molecule type" value="Genomic_DNA"/>
</dbReference>
<gene>
    <name evidence="2" type="ORF">KAK11_09200</name>
</gene>
<dbReference type="RefSeq" id="WP_210808509.1">
    <property type="nucleotide sequence ID" value="NZ_JAGQDG010000003.1"/>
</dbReference>
<dbReference type="InterPro" id="IPR036291">
    <property type="entry name" value="NAD(P)-bd_dom_sf"/>
</dbReference>
<dbReference type="Pfam" id="PF00107">
    <property type="entry name" value="ADH_zinc_N"/>
    <property type="match status" value="1"/>
</dbReference>
<proteinExistence type="predicted"/>
<name>A0ABS5DWH3_9BURK</name>
<evidence type="ECO:0000313" key="3">
    <source>
        <dbReference type="Proteomes" id="UP000672097"/>
    </source>
</evidence>
<dbReference type="SUPFAM" id="SSF50129">
    <property type="entry name" value="GroES-like"/>
    <property type="match status" value="1"/>
</dbReference>
<dbReference type="InterPro" id="IPR013149">
    <property type="entry name" value="ADH-like_C"/>
</dbReference>
<accession>A0ABS5DWH3</accession>
<dbReference type="InterPro" id="IPR052711">
    <property type="entry name" value="Zinc_ADH-like"/>
</dbReference>
<dbReference type="Pfam" id="PF08240">
    <property type="entry name" value="ADH_N"/>
    <property type="match status" value="1"/>
</dbReference>
<dbReference type="InterPro" id="IPR020843">
    <property type="entry name" value="ER"/>
</dbReference>
<dbReference type="Gene3D" id="3.40.50.720">
    <property type="entry name" value="NAD(P)-binding Rossmann-like Domain"/>
    <property type="match status" value="1"/>
</dbReference>
<evidence type="ECO:0000259" key="1">
    <source>
        <dbReference type="SMART" id="SM00829"/>
    </source>
</evidence>
<evidence type="ECO:0000313" key="2">
    <source>
        <dbReference type="EMBL" id="MBQ0935501.1"/>
    </source>
</evidence>
<protein>
    <submittedName>
        <fullName evidence="2">Zinc-binding dehydrogenase</fullName>
    </submittedName>
</protein>
<dbReference type="InterPro" id="IPR011032">
    <property type="entry name" value="GroES-like_sf"/>
</dbReference>
<dbReference type="PANTHER" id="PTHR45033">
    <property type="match status" value="1"/>
</dbReference>
<keyword evidence="3" id="KW-1185">Reference proteome</keyword>
<dbReference type="PANTHER" id="PTHR45033:SF3">
    <property type="entry name" value="DEHYDROGENASE, PUTATIVE (AFU_ORTHOLOGUE AFUA_2G13270)-RELATED"/>
    <property type="match status" value="1"/>
</dbReference>
<reference evidence="2 3" key="1">
    <citation type="submission" date="2021-04" db="EMBL/GenBank/DDBJ databases">
        <title>The genome sequence of type strain Ideonella paludis KCTC 32238.</title>
        <authorList>
            <person name="Liu Y."/>
        </authorList>
    </citation>
    <scope>NUCLEOTIDE SEQUENCE [LARGE SCALE GENOMIC DNA]</scope>
    <source>
        <strain evidence="2 3">KCTC 32238</strain>
    </source>
</reference>
<comment type="caution">
    <text evidence="2">The sequence shown here is derived from an EMBL/GenBank/DDBJ whole genome shotgun (WGS) entry which is preliminary data.</text>
</comment>
<dbReference type="InterPro" id="IPR013154">
    <property type="entry name" value="ADH-like_N"/>
</dbReference>
<dbReference type="SMART" id="SM00829">
    <property type="entry name" value="PKS_ER"/>
    <property type="match status" value="1"/>
</dbReference>